<dbReference type="AlphaFoldDB" id="A0A428ZHH2"/>
<sequence>MIRVADLPATHPGRRLLTGRTPFFVAPTEPRCSYCAYVPRSWTPDARMPVLVAVHGTGRNVGALREGLIPFADRHDLIVVTPLFPAGIDDPDDVHNYKTLDAHGIRFDLVLLEILEQVRDRWNARVDTVMLCGHSGGGQFAHRFLYLHPDRVAAVAVSAPGSVTVLDHSLVWPDGIGDTPQRFGITVDVDAVARVPVLLVVGGDDDGRDDLAAMGHPGHSRPEQLDRLAESLTRYGTAIRNVVVPGVGHSAAGTRPPIVDFFTGLLADNTDTP</sequence>
<accession>A0A428ZHH2</accession>
<gene>
    <name evidence="3" type="ORF">DMH04_11080</name>
</gene>
<dbReference type="GO" id="GO:0016787">
    <property type="term" value="F:hydrolase activity"/>
    <property type="evidence" value="ECO:0007669"/>
    <property type="project" value="UniProtKB-KW"/>
</dbReference>
<dbReference type="PANTHER" id="PTHR43037:SF5">
    <property type="entry name" value="FERULOYL ESTERASE"/>
    <property type="match status" value="1"/>
</dbReference>
<keyword evidence="2 3" id="KW-0378">Hydrolase</keyword>
<evidence type="ECO:0000313" key="3">
    <source>
        <dbReference type="EMBL" id="RSM87542.1"/>
    </source>
</evidence>
<reference evidence="3 4" key="1">
    <citation type="submission" date="2018-05" db="EMBL/GenBank/DDBJ databases">
        <title>Evolution of GPA BGCs.</title>
        <authorList>
            <person name="Waglechner N."/>
            <person name="Wright G.D."/>
        </authorList>
    </citation>
    <scope>NUCLEOTIDE SEQUENCE [LARGE SCALE GENOMIC DNA]</scope>
    <source>
        <strain evidence="3 4">A82846</strain>
    </source>
</reference>
<proteinExistence type="predicted"/>
<comment type="caution">
    <text evidence="3">The sequence shown here is derived from an EMBL/GenBank/DDBJ whole genome shotgun (WGS) entry which is preliminary data.</text>
</comment>
<protein>
    <submittedName>
        <fullName evidence="3">Alpha/beta hydrolase</fullName>
    </submittedName>
</protein>
<name>A0A428ZHH2_KIBAR</name>
<dbReference type="PANTHER" id="PTHR43037">
    <property type="entry name" value="UNNAMED PRODUCT-RELATED"/>
    <property type="match status" value="1"/>
</dbReference>
<evidence type="ECO:0000256" key="2">
    <source>
        <dbReference type="ARBA" id="ARBA00022801"/>
    </source>
</evidence>
<dbReference type="SUPFAM" id="SSF53474">
    <property type="entry name" value="alpha/beta-Hydrolases"/>
    <property type="match status" value="1"/>
</dbReference>
<keyword evidence="1" id="KW-0732">Signal</keyword>
<organism evidence="3 4">
    <name type="scientific">Kibdelosporangium aridum</name>
    <dbReference type="NCBI Taxonomy" id="2030"/>
    <lineage>
        <taxon>Bacteria</taxon>
        <taxon>Bacillati</taxon>
        <taxon>Actinomycetota</taxon>
        <taxon>Actinomycetes</taxon>
        <taxon>Pseudonocardiales</taxon>
        <taxon>Pseudonocardiaceae</taxon>
        <taxon>Kibdelosporangium</taxon>
    </lineage>
</organism>
<dbReference type="InterPro" id="IPR029058">
    <property type="entry name" value="AB_hydrolase_fold"/>
</dbReference>
<dbReference type="OrthoDB" id="332706at2"/>
<evidence type="ECO:0000256" key="1">
    <source>
        <dbReference type="ARBA" id="ARBA00022729"/>
    </source>
</evidence>
<dbReference type="Gene3D" id="3.40.50.1820">
    <property type="entry name" value="alpha/beta hydrolase"/>
    <property type="match status" value="1"/>
</dbReference>
<dbReference type="InterPro" id="IPR050955">
    <property type="entry name" value="Plant_Biomass_Hydrol_Est"/>
</dbReference>
<dbReference type="RefSeq" id="WP_037273287.1">
    <property type="nucleotide sequence ID" value="NZ_QHKI01000006.1"/>
</dbReference>
<dbReference type="EMBL" id="QHKI01000006">
    <property type="protein sequence ID" value="RSM87542.1"/>
    <property type="molecule type" value="Genomic_DNA"/>
</dbReference>
<dbReference type="Proteomes" id="UP000287547">
    <property type="component" value="Unassembled WGS sequence"/>
</dbReference>
<evidence type="ECO:0000313" key="4">
    <source>
        <dbReference type="Proteomes" id="UP000287547"/>
    </source>
</evidence>